<sequence length="141" mass="16515">MKKIIYLILILFLNFSCEEKKIEFVQSKVLNNVFLIKHYPSDNVLLKGEISLFLIKDYPENVKSGVVYFYKYTSDSEYFLDHLPDSGGFSSYELEDIEDQNLANFFISKCKNDTTKLVGKFHYYGINQNLSEIDTLIYKCN</sequence>
<protein>
    <recommendedName>
        <fullName evidence="3">Lipoprotein</fullName>
    </recommendedName>
</protein>
<reference evidence="1 2" key="1">
    <citation type="submission" date="2016-11" db="EMBL/GenBank/DDBJ databases">
        <title>Whole genomes of Flavobacteriaceae.</title>
        <authorList>
            <person name="Stine C."/>
            <person name="Li C."/>
            <person name="Tadesse D."/>
        </authorList>
    </citation>
    <scope>NUCLEOTIDE SEQUENCE [LARGE SCALE GENOMIC DNA]</scope>
    <source>
        <strain evidence="1 2">ATCC 51468</strain>
    </source>
</reference>
<evidence type="ECO:0008006" key="3">
    <source>
        <dbReference type="Google" id="ProtNLM"/>
    </source>
</evidence>
<evidence type="ECO:0000313" key="1">
    <source>
        <dbReference type="EMBL" id="OXA91700.1"/>
    </source>
</evidence>
<comment type="caution">
    <text evidence="1">The sequence shown here is derived from an EMBL/GenBank/DDBJ whole genome shotgun (WGS) entry which is preliminary data.</text>
</comment>
<organism evidence="1 2">
    <name type="scientific">Flavobacterium hibernum</name>
    <dbReference type="NCBI Taxonomy" id="37752"/>
    <lineage>
        <taxon>Bacteria</taxon>
        <taxon>Pseudomonadati</taxon>
        <taxon>Bacteroidota</taxon>
        <taxon>Flavobacteriia</taxon>
        <taxon>Flavobacteriales</taxon>
        <taxon>Flavobacteriaceae</taxon>
        <taxon>Flavobacterium</taxon>
    </lineage>
</organism>
<dbReference type="Proteomes" id="UP000198302">
    <property type="component" value="Unassembled WGS sequence"/>
</dbReference>
<proteinExistence type="predicted"/>
<accession>A0ABX4CD83</accession>
<keyword evidence="2" id="KW-1185">Reference proteome</keyword>
<evidence type="ECO:0000313" key="2">
    <source>
        <dbReference type="Proteomes" id="UP000198302"/>
    </source>
</evidence>
<gene>
    <name evidence="1" type="ORF">B0A73_00215</name>
</gene>
<dbReference type="RefSeq" id="WP_089081888.1">
    <property type="nucleotide sequence ID" value="NZ_MUGX01000002.1"/>
</dbReference>
<name>A0ABX4CD83_9FLAO</name>
<dbReference type="EMBL" id="MUGX01000002">
    <property type="protein sequence ID" value="OXA91700.1"/>
    <property type="molecule type" value="Genomic_DNA"/>
</dbReference>